<gene>
    <name evidence="5" type="ORF">NNL38_19935</name>
</gene>
<feature type="domain" description="GFO/IDH/MocA-like oxidoreductase" evidence="4">
    <location>
        <begin position="134"/>
        <end position="249"/>
    </location>
</feature>
<reference evidence="5" key="1">
    <citation type="submission" date="2022-07" db="EMBL/GenBank/DDBJ databases">
        <title>Genome sequencing of Photobacterium atrarenae GJH2-4.</title>
        <authorList>
            <person name="Park S.-J."/>
        </authorList>
    </citation>
    <scope>NUCLEOTIDE SEQUENCE</scope>
    <source>
        <strain evidence="5">GJH2-4</strain>
    </source>
</reference>
<dbReference type="InterPro" id="IPR036291">
    <property type="entry name" value="NAD(P)-bd_dom_sf"/>
</dbReference>
<evidence type="ECO:0000256" key="1">
    <source>
        <dbReference type="ARBA" id="ARBA00010928"/>
    </source>
</evidence>
<evidence type="ECO:0000313" key="6">
    <source>
        <dbReference type="Proteomes" id="UP001057998"/>
    </source>
</evidence>
<keyword evidence="2" id="KW-0560">Oxidoreductase</keyword>
<dbReference type="SUPFAM" id="SSF55347">
    <property type="entry name" value="Glyceraldehyde-3-phosphate dehydrogenase-like, C-terminal domain"/>
    <property type="match status" value="1"/>
</dbReference>
<dbReference type="PANTHER" id="PTHR22604">
    <property type="entry name" value="OXIDOREDUCTASES"/>
    <property type="match status" value="1"/>
</dbReference>
<dbReference type="InterPro" id="IPR000683">
    <property type="entry name" value="Gfo/Idh/MocA-like_OxRdtase_N"/>
</dbReference>
<protein>
    <submittedName>
        <fullName evidence="5">Gfo/Idh/MocA family oxidoreductase</fullName>
    </submittedName>
</protein>
<dbReference type="Gene3D" id="3.30.360.10">
    <property type="entry name" value="Dihydrodipicolinate Reductase, domain 2"/>
    <property type="match status" value="1"/>
</dbReference>
<dbReference type="PANTHER" id="PTHR22604:SF105">
    <property type="entry name" value="TRANS-1,2-DIHYDROBENZENE-1,2-DIOL DEHYDROGENASE"/>
    <property type="match status" value="1"/>
</dbReference>
<dbReference type="InterPro" id="IPR050984">
    <property type="entry name" value="Gfo/Idh/MocA_domain"/>
</dbReference>
<organism evidence="5 6">
    <name type="scientific">Photobacterium atrarenae</name>
    <dbReference type="NCBI Taxonomy" id="865757"/>
    <lineage>
        <taxon>Bacteria</taxon>
        <taxon>Pseudomonadati</taxon>
        <taxon>Pseudomonadota</taxon>
        <taxon>Gammaproteobacteria</taxon>
        <taxon>Vibrionales</taxon>
        <taxon>Vibrionaceae</taxon>
        <taxon>Photobacterium</taxon>
    </lineage>
</organism>
<dbReference type="Pfam" id="PF22725">
    <property type="entry name" value="GFO_IDH_MocA_C3"/>
    <property type="match status" value="1"/>
</dbReference>
<comment type="similarity">
    <text evidence="1">Belongs to the Gfo/Idh/MocA family.</text>
</comment>
<sequence length="333" mass="35981">MNQPKTWGILGTSFISGVMAEAITADGQSQIHAIAGRRPEPRQALAEQYDIPVQYDSYEALIADEAVDIIYIALPNHLHHTYVIKAASAGKAILCEKSLAVDMAQTDAALEAVHRHQVFFAEGLMYLNHPLAARICQILQAGEIGEIRAIQGQYTAAIAQFVNPDSKGALFNLGCYPASLLQLILQQCIGEQAVTDYQISATGRKGSDGNLCESIANIRFGNGIMAQLHTAEDYGLHASLTILGTTGSLQVVTNPWLPTQVNQLRLTQYEQAETLITVDAEGDGFLYQVRAVLAALGAGEKALTRPAARPKDSRQIMQLLTDWEAAAQANPMP</sequence>
<dbReference type="Pfam" id="PF01408">
    <property type="entry name" value="GFO_IDH_MocA"/>
    <property type="match status" value="1"/>
</dbReference>
<dbReference type="Proteomes" id="UP001057998">
    <property type="component" value="Chromosome 2"/>
</dbReference>
<dbReference type="InterPro" id="IPR055170">
    <property type="entry name" value="GFO_IDH_MocA-like_dom"/>
</dbReference>
<evidence type="ECO:0000259" key="3">
    <source>
        <dbReference type="Pfam" id="PF01408"/>
    </source>
</evidence>
<feature type="domain" description="Gfo/Idh/MocA-like oxidoreductase N-terminal" evidence="3">
    <location>
        <begin position="7"/>
        <end position="121"/>
    </location>
</feature>
<evidence type="ECO:0000313" key="5">
    <source>
        <dbReference type="EMBL" id="UTV30830.1"/>
    </source>
</evidence>
<name>A0ABY5GND7_9GAMM</name>
<keyword evidence="6" id="KW-1185">Reference proteome</keyword>
<evidence type="ECO:0000259" key="4">
    <source>
        <dbReference type="Pfam" id="PF22725"/>
    </source>
</evidence>
<accession>A0ABY5GND7</accession>
<proteinExistence type="inferred from homology"/>
<dbReference type="EMBL" id="CP101509">
    <property type="protein sequence ID" value="UTV30830.1"/>
    <property type="molecule type" value="Genomic_DNA"/>
</dbReference>
<evidence type="ECO:0000256" key="2">
    <source>
        <dbReference type="ARBA" id="ARBA00023002"/>
    </source>
</evidence>
<dbReference type="Gene3D" id="3.40.50.720">
    <property type="entry name" value="NAD(P)-binding Rossmann-like Domain"/>
    <property type="match status" value="1"/>
</dbReference>
<dbReference type="RefSeq" id="WP_255392198.1">
    <property type="nucleotide sequence ID" value="NZ_CP101509.1"/>
</dbReference>
<dbReference type="SUPFAM" id="SSF51735">
    <property type="entry name" value="NAD(P)-binding Rossmann-fold domains"/>
    <property type="match status" value="1"/>
</dbReference>